<dbReference type="Gene3D" id="1.10.10.2910">
    <property type="match status" value="1"/>
</dbReference>
<name>A0A848CNA6_9FIRM</name>
<evidence type="ECO:0000313" key="2">
    <source>
        <dbReference type="EMBL" id="NME57600.1"/>
    </source>
</evidence>
<comment type="caution">
    <text evidence="2">The sequence shown here is derived from an EMBL/GenBank/DDBJ whole genome shotgun (WGS) entry which is preliminary data.</text>
</comment>
<protein>
    <submittedName>
        <fullName evidence="2">ImmA/IrrE family metallo-endopeptidase</fullName>
    </submittedName>
</protein>
<dbReference type="PANTHER" id="PTHR43236">
    <property type="entry name" value="ANTITOXIN HIGA1"/>
    <property type="match status" value="1"/>
</dbReference>
<dbReference type="Pfam" id="PF06114">
    <property type="entry name" value="Peptidase_M78"/>
    <property type="match status" value="1"/>
</dbReference>
<dbReference type="EMBL" id="JABAFX010000021">
    <property type="protein sequence ID" value="NME57600.1"/>
    <property type="molecule type" value="Genomic_DNA"/>
</dbReference>
<dbReference type="Proteomes" id="UP000580130">
    <property type="component" value="Unassembled WGS sequence"/>
</dbReference>
<dbReference type="InterPro" id="IPR010359">
    <property type="entry name" value="IrrE_HExxH"/>
</dbReference>
<dbReference type="InterPro" id="IPR052345">
    <property type="entry name" value="Rad_response_metalloprotease"/>
</dbReference>
<evidence type="ECO:0000259" key="1">
    <source>
        <dbReference type="Pfam" id="PF06114"/>
    </source>
</evidence>
<dbReference type="RefSeq" id="WP_168933816.1">
    <property type="nucleotide sequence ID" value="NZ_JABAFX010000021.1"/>
</dbReference>
<proteinExistence type="predicted"/>
<accession>A0A848CNA6</accession>
<sequence length="389" mass="44507">MAGVNVSVAPEIINWVIEKIQFSTVNNSVFELLNKWKSGEKVPTFNQIEDVSKKTNIPFGYFFLEKPPVEECKIVEYRTIDSITVQNPSRNLIDTVDMMSNAQEWMIDYVKENGQEPLSFVGTDQKEKDAMKIATHIRSELHLSVDWFNGSKSASDSFRTLRQRLEDAGIMVMMNGIVGTNTHRKLSLEEFRAFTLVDPYVPLIFINSCDTDNGKLFSLVHETAHIWIGTNSFYNTPYADSRSTNALEVLCNAVAGELLVPAGLFLEKWEQTAGSALDRTESLAKYFHCSRYVIIRRALDNQKVTSIKYNEVVRILLKQYEEWKNTPAQKNSGGDYYRTLKSRLDHRFVHALEQSAKEGRTQYTEAYHLTNTNRKTFQKLVNEIGGAVW</sequence>
<evidence type="ECO:0000313" key="3">
    <source>
        <dbReference type="Proteomes" id="UP000580130"/>
    </source>
</evidence>
<gene>
    <name evidence="2" type="ORF">HF855_09250</name>
</gene>
<organism evidence="2 3">
    <name type="scientific">Dorea formicigenerans</name>
    <dbReference type="NCBI Taxonomy" id="39486"/>
    <lineage>
        <taxon>Bacteria</taxon>
        <taxon>Bacillati</taxon>
        <taxon>Bacillota</taxon>
        <taxon>Clostridia</taxon>
        <taxon>Lachnospirales</taxon>
        <taxon>Lachnospiraceae</taxon>
        <taxon>Dorea</taxon>
    </lineage>
</organism>
<dbReference type="AlphaFoldDB" id="A0A848CNA6"/>
<dbReference type="PANTHER" id="PTHR43236:SF2">
    <property type="entry name" value="BLL0069 PROTEIN"/>
    <property type="match status" value="1"/>
</dbReference>
<reference evidence="2 3" key="1">
    <citation type="submission" date="2020-04" db="EMBL/GenBank/DDBJ databases">
        <authorList>
            <person name="Hitch T.C.A."/>
            <person name="Wylensek D."/>
            <person name="Clavel T."/>
        </authorList>
    </citation>
    <scope>NUCLEOTIDE SEQUENCE [LARGE SCALE GENOMIC DNA]</scope>
    <source>
        <strain evidence="2 3">BSM-383-APC-5F</strain>
    </source>
</reference>
<feature type="domain" description="IrrE N-terminal-like" evidence="1">
    <location>
        <begin position="190"/>
        <end position="297"/>
    </location>
</feature>